<name>A0ABU4HZ62_9ACTN</name>
<protein>
    <submittedName>
        <fullName evidence="3">CDP-alcohol phosphatidyltransferase family protein</fullName>
    </submittedName>
</protein>
<feature type="region of interest" description="Disordered" evidence="1">
    <location>
        <begin position="1"/>
        <end position="26"/>
    </location>
</feature>
<feature type="region of interest" description="Disordered" evidence="1">
    <location>
        <begin position="310"/>
        <end position="343"/>
    </location>
</feature>
<gene>
    <name evidence="3" type="ORF">R7226_25685</name>
</gene>
<evidence type="ECO:0000313" key="4">
    <source>
        <dbReference type="Proteomes" id="UP001284601"/>
    </source>
</evidence>
<keyword evidence="2" id="KW-1133">Transmembrane helix</keyword>
<sequence length="343" mass="35766">MNATDQRSTEAAAPAEPVAAAASTEGVNATREPSFLLAKPEKRALRAIAGRLPRWILPDDLTLLGIVAAAAICIAYLLSNGSDAWLWVASGLLVVHWLGDSLDGTLARVRGIQRPRYGYYLDHLVDAGATAAIAIGLGLSPHMLLSVGMLLGVAYLVLSVNVYLESQALGRFSIGYGLVGPTEVRVLLIALNTALALGLDLRVDAFGASVTALDLAGVALAAGMLVLLTVRARGNLRELAVAEPAAERGPLLAGRTWRAGAMVRSRHAAMGRSSDRGCGGWRERVSRAGAVVARGADADGAGDRVERVARGHDGRGPAARRAADVHRHRRTGRIGRPGAAAGK</sequence>
<feature type="transmembrane region" description="Helical" evidence="2">
    <location>
        <begin position="143"/>
        <end position="164"/>
    </location>
</feature>
<organism evidence="3 4">
    <name type="scientific">Conexibacter stalactiti</name>
    <dbReference type="NCBI Taxonomy" id="1940611"/>
    <lineage>
        <taxon>Bacteria</taxon>
        <taxon>Bacillati</taxon>
        <taxon>Actinomycetota</taxon>
        <taxon>Thermoleophilia</taxon>
        <taxon>Solirubrobacterales</taxon>
        <taxon>Conexibacteraceae</taxon>
        <taxon>Conexibacter</taxon>
    </lineage>
</organism>
<reference evidence="4" key="1">
    <citation type="submission" date="2023-07" db="EMBL/GenBank/DDBJ databases">
        <title>Conexibacter stalactiti sp. nov., isolated from stalactites in a lava cave and emended description of the genus Conexibacter.</title>
        <authorList>
            <person name="Lee S.D."/>
        </authorList>
    </citation>
    <scope>NUCLEOTIDE SEQUENCE [LARGE SCALE GENOMIC DNA]</scope>
    <source>
        <strain evidence="4">KCTC 39840</strain>
    </source>
</reference>
<dbReference type="EMBL" id="JAWSTH010000102">
    <property type="protein sequence ID" value="MDW5597770.1"/>
    <property type="molecule type" value="Genomic_DNA"/>
</dbReference>
<dbReference type="RefSeq" id="WP_318600237.1">
    <property type="nucleotide sequence ID" value="NZ_JAWSTH010000102.1"/>
</dbReference>
<feature type="compositionally biased region" description="Basic and acidic residues" evidence="1">
    <location>
        <begin position="310"/>
        <end position="325"/>
    </location>
</feature>
<evidence type="ECO:0000256" key="1">
    <source>
        <dbReference type="SAM" id="MobiDB-lite"/>
    </source>
</evidence>
<dbReference type="InterPro" id="IPR000462">
    <property type="entry name" value="CDP-OH_P_trans"/>
</dbReference>
<dbReference type="Pfam" id="PF01066">
    <property type="entry name" value="CDP-OH_P_transf"/>
    <property type="match status" value="1"/>
</dbReference>
<feature type="transmembrane region" description="Helical" evidence="2">
    <location>
        <begin position="61"/>
        <end position="78"/>
    </location>
</feature>
<proteinExistence type="predicted"/>
<keyword evidence="4" id="KW-1185">Reference proteome</keyword>
<keyword evidence="2" id="KW-0812">Transmembrane</keyword>
<dbReference type="Proteomes" id="UP001284601">
    <property type="component" value="Unassembled WGS sequence"/>
</dbReference>
<evidence type="ECO:0000313" key="3">
    <source>
        <dbReference type="EMBL" id="MDW5597770.1"/>
    </source>
</evidence>
<feature type="transmembrane region" description="Helical" evidence="2">
    <location>
        <begin position="205"/>
        <end position="228"/>
    </location>
</feature>
<keyword evidence="2" id="KW-0472">Membrane</keyword>
<accession>A0ABU4HZ62</accession>
<comment type="caution">
    <text evidence="3">The sequence shown here is derived from an EMBL/GenBank/DDBJ whole genome shotgun (WGS) entry which is preliminary data.</text>
</comment>
<evidence type="ECO:0000256" key="2">
    <source>
        <dbReference type="SAM" id="Phobius"/>
    </source>
</evidence>
<feature type="compositionally biased region" description="Low complexity" evidence="1">
    <location>
        <begin position="10"/>
        <end position="22"/>
    </location>
</feature>
<dbReference type="Gene3D" id="1.20.120.1760">
    <property type="match status" value="1"/>
</dbReference>
<dbReference type="InterPro" id="IPR043130">
    <property type="entry name" value="CDP-OH_PTrfase_TM_dom"/>
</dbReference>
<feature type="transmembrane region" description="Helical" evidence="2">
    <location>
        <begin position="176"/>
        <end position="199"/>
    </location>
</feature>